<name>A0A843XFT1_COLES</name>
<accession>A0A843XFT1</accession>
<keyword evidence="2" id="KW-1185">Reference proteome</keyword>
<gene>
    <name evidence="1" type="ORF">Taro_051088</name>
</gene>
<organism evidence="1 2">
    <name type="scientific">Colocasia esculenta</name>
    <name type="common">Wild taro</name>
    <name type="synonym">Arum esculentum</name>
    <dbReference type="NCBI Taxonomy" id="4460"/>
    <lineage>
        <taxon>Eukaryota</taxon>
        <taxon>Viridiplantae</taxon>
        <taxon>Streptophyta</taxon>
        <taxon>Embryophyta</taxon>
        <taxon>Tracheophyta</taxon>
        <taxon>Spermatophyta</taxon>
        <taxon>Magnoliopsida</taxon>
        <taxon>Liliopsida</taxon>
        <taxon>Araceae</taxon>
        <taxon>Aroideae</taxon>
        <taxon>Colocasieae</taxon>
        <taxon>Colocasia</taxon>
    </lineage>
</organism>
<comment type="caution">
    <text evidence="1">The sequence shown here is derived from an EMBL/GenBank/DDBJ whole genome shotgun (WGS) entry which is preliminary data.</text>
</comment>
<protein>
    <submittedName>
        <fullName evidence="1">Uncharacterized protein</fullName>
    </submittedName>
</protein>
<sequence>MEVVGEVADSGTIALPNESLLNLAQVQFQVEVNDT</sequence>
<dbReference type="AlphaFoldDB" id="A0A843XFT1"/>
<reference evidence="1" key="1">
    <citation type="submission" date="2017-07" db="EMBL/GenBank/DDBJ databases">
        <title>Taro Niue Genome Assembly and Annotation.</title>
        <authorList>
            <person name="Atibalentja N."/>
            <person name="Keating K."/>
            <person name="Fields C.J."/>
        </authorList>
    </citation>
    <scope>NUCLEOTIDE SEQUENCE</scope>
    <source>
        <strain evidence="1">Niue_2</strain>
        <tissue evidence="1">Leaf</tissue>
    </source>
</reference>
<evidence type="ECO:0000313" key="2">
    <source>
        <dbReference type="Proteomes" id="UP000652761"/>
    </source>
</evidence>
<dbReference type="Proteomes" id="UP000652761">
    <property type="component" value="Unassembled WGS sequence"/>
</dbReference>
<dbReference type="EMBL" id="NMUH01007968">
    <property type="protein sequence ID" value="MQM18101.1"/>
    <property type="molecule type" value="Genomic_DNA"/>
</dbReference>
<evidence type="ECO:0000313" key="1">
    <source>
        <dbReference type="EMBL" id="MQM18101.1"/>
    </source>
</evidence>
<proteinExistence type="predicted"/>